<dbReference type="Proteomes" id="UP000027195">
    <property type="component" value="Unassembled WGS sequence"/>
</dbReference>
<dbReference type="HOGENOM" id="CLU_052398_2_2_1"/>
<feature type="non-terminal residue" evidence="1">
    <location>
        <position position="1"/>
    </location>
</feature>
<name>A0A067M5E6_BOTB1</name>
<dbReference type="AlphaFoldDB" id="A0A067M5E6"/>
<dbReference type="EMBL" id="KL198062">
    <property type="protein sequence ID" value="KDQ10998.1"/>
    <property type="molecule type" value="Genomic_DNA"/>
</dbReference>
<organism evidence="1 2">
    <name type="scientific">Botryobasidium botryosum (strain FD-172 SS1)</name>
    <dbReference type="NCBI Taxonomy" id="930990"/>
    <lineage>
        <taxon>Eukaryota</taxon>
        <taxon>Fungi</taxon>
        <taxon>Dikarya</taxon>
        <taxon>Basidiomycota</taxon>
        <taxon>Agaricomycotina</taxon>
        <taxon>Agaricomycetes</taxon>
        <taxon>Cantharellales</taxon>
        <taxon>Botryobasidiaceae</taxon>
        <taxon>Botryobasidium</taxon>
    </lineage>
</organism>
<sequence>PHPSPWALNKIKTHGYVPLWCTSDEGCADAILNQRTVTKDAYGLTKVDNMVAFRLVDSFCTSHNLIADENLTWRMFEIGHYCLLNLTKAHHWPPGNIKMLTSFFATIQYSEHCSCPNSKRTLLLYQATIRHKWHDALDRDEPFVLRGLNKEHMREVYASIWDEEHTKAIVEVSIPPLHVRTKEQN</sequence>
<keyword evidence="2" id="KW-1185">Reference proteome</keyword>
<dbReference type="OrthoDB" id="2688210at2759"/>
<dbReference type="InParanoid" id="A0A067M5E6"/>
<evidence type="ECO:0000313" key="1">
    <source>
        <dbReference type="EMBL" id="KDQ10998.1"/>
    </source>
</evidence>
<proteinExistence type="predicted"/>
<evidence type="ECO:0000313" key="2">
    <source>
        <dbReference type="Proteomes" id="UP000027195"/>
    </source>
</evidence>
<gene>
    <name evidence="1" type="ORF">BOTBODRAFT_115063</name>
</gene>
<protein>
    <submittedName>
        <fullName evidence="1">Uncharacterized protein</fullName>
    </submittedName>
</protein>
<accession>A0A067M5E6</accession>
<reference evidence="2" key="1">
    <citation type="journal article" date="2014" name="Proc. Natl. Acad. Sci. U.S.A.">
        <title>Extensive sampling of basidiomycete genomes demonstrates inadequacy of the white-rot/brown-rot paradigm for wood decay fungi.</title>
        <authorList>
            <person name="Riley R."/>
            <person name="Salamov A.A."/>
            <person name="Brown D.W."/>
            <person name="Nagy L.G."/>
            <person name="Floudas D."/>
            <person name="Held B.W."/>
            <person name="Levasseur A."/>
            <person name="Lombard V."/>
            <person name="Morin E."/>
            <person name="Otillar R."/>
            <person name="Lindquist E.A."/>
            <person name="Sun H."/>
            <person name="LaButti K.M."/>
            <person name="Schmutz J."/>
            <person name="Jabbour D."/>
            <person name="Luo H."/>
            <person name="Baker S.E."/>
            <person name="Pisabarro A.G."/>
            <person name="Walton J.D."/>
            <person name="Blanchette R.A."/>
            <person name="Henrissat B."/>
            <person name="Martin F."/>
            <person name="Cullen D."/>
            <person name="Hibbett D.S."/>
            <person name="Grigoriev I.V."/>
        </authorList>
    </citation>
    <scope>NUCLEOTIDE SEQUENCE [LARGE SCALE GENOMIC DNA]</scope>
    <source>
        <strain evidence="2">FD-172 SS1</strain>
    </source>
</reference>
<dbReference type="STRING" id="930990.A0A067M5E6"/>